<dbReference type="Pfam" id="PF16757">
    <property type="entry name" value="Fucosidase_C"/>
    <property type="match status" value="1"/>
</dbReference>
<keyword evidence="9" id="KW-0443">Lipid metabolism</keyword>
<evidence type="ECO:0000313" key="17">
    <source>
        <dbReference type="Proteomes" id="UP000002494"/>
    </source>
</evidence>
<feature type="domain" description="Glycoside hydrolase family 29 N-terminal" evidence="14">
    <location>
        <begin position="25"/>
        <end position="171"/>
    </location>
</feature>
<keyword evidence="17" id="KW-1185">Reference proteome</keyword>
<dbReference type="PRINTS" id="PR00741">
    <property type="entry name" value="GLHYDRLASE29"/>
</dbReference>
<evidence type="ECO:0000256" key="12">
    <source>
        <dbReference type="ARBA" id="ARBA00023295"/>
    </source>
</evidence>
<dbReference type="PANTHER" id="PTHR10030:SF2">
    <property type="entry name" value="TISSUE ALPHA-L-FUCOSIDASE"/>
    <property type="match status" value="1"/>
</dbReference>
<accession>A0ABK0LX48</accession>
<comment type="function">
    <text evidence="3 13">Alpha-L-fucosidase is responsible for hydrolyzing the alpha-1,6-linked fucose joined to the reducing-end N-acetylglucosamine of the carbohydrate moieties of glycoproteins.</text>
</comment>
<reference evidence="16" key="2">
    <citation type="submission" date="2025-08" db="UniProtKB">
        <authorList>
            <consortium name="Ensembl"/>
        </authorList>
    </citation>
    <scope>IDENTIFICATION</scope>
    <source>
        <strain evidence="16">Brown Norway</strain>
    </source>
</reference>
<keyword evidence="8 13" id="KW-0378">Hydrolase</keyword>
<proteinExistence type="evidence at protein level"/>
<dbReference type="Pfam" id="PF01120">
    <property type="entry name" value="Alpha_L_fucos"/>
    <property type="match status" value="1"/>
</dbReference>
<evidence type="ECO:0000259" key="15">
    <source>
        <dbReference type="Pfam" id="PF16757"/>
    </source>
</evidence>
<evidence type="ECO:0000256" key="10">
    <source>
        <dbReference type="ARBA" id="ARBA00023180"/>
    </source>
</evidence>
<evidence type="ECO:0000256" key="6">
    <source>
        <dbReference type="ARBA" id="ARBA00011881"/>
    </source>
</evidence>
<keyword evidence="12 13" id="KW-0326">Glycosidase</keyword>
<feature type="chain" id="PRO_5045017136" description="Alpha-L-fucosidase" evidence="13">
    <location>
        <begin position="26"/>
        <end position="416"/>
    </location>
</feature>
<dbReference type="InterPro" id="IPR057739">
    <property type="entry name" value="Glyco_hydro_29_N"/>
</dbReference>
<evidence type="ECO:0000256" key="11">
    <source>
        <dbReference type="ARBA" id="ARBA00023228"/>
    </source>
</evidence>
<dbReference type="InterPro" id="IPR000933">
    <property type="entry name" value="Glyco_hydro_29"/>
</dbReference>
<dbReference type="InterPro" id="IPR016286">
    <property type="entry name" value="FUC_metazoa-typ"/>
</dbReference>
<evidence type="ECO:0000256" key="2">
    <source>
        <dbReference type="ARBA" id="ARBA00000419"/>
    </source>
</evidence>
<dbReference type="SMART" id="SM00812">
    <property type="entry name" value="Alpha_L_fucos"/>
    <property type="match status" value="1"/>
</dbReference>
<evidence type="ECO:0000256" key="5">
    <source>
        <dbReference type="ARBA" id="ARBA00007951"/>
    </source>
</evidence>
<evidence type="ECO:0000256" key="3">
    <source>
        <dbReference type="ARBA" id="ARBA00004071"/>
    </source>
</evidence>
<dbReference type="Proteomes" id="UP000002494">
    <property type="component" value="Chromosome 5"/>
</dbReference>
<evidence type="ECO:0000313" key="16">
    <source>
        <dbReference type="Ensembl" id="ENSRNOP00000106361.1"/>
    </source>
</evidence>
<comment type="subunit">
    <text evidence="6 13">Homotetramer.</text>
</comment>
<dbReference type="SUPFAM" id="SSF51445">
    <property type="entry name" value="(Trans)glycosidases"/>
    <property type="match status" value="1"/>
</dbReference>
<reference evidence="16" key="1">
    <citation type="submission" date="2024-01" db="EMBL/GenBank/DDBJ databases">
        <title>GRCr8: a new rat reference genome assembly contstructed from accurate long reads and long range scaffolding.</title>
        <authorList>
            <person name="Doris P.A."/>
            <person name="Kalbfleisch T."/>
            <person name="Li K."/>
            <person name="Howe K."/>
            <person name="Wood J."/>
        </authorList>
    </citation>
    <scope>NUCLEOTIDE SEQUENCE [LARGE SCALE GENOMIC DNA]</scope>
    <source>
        <strain evidence="16">Brown Norway</strain>
    </source>
</reference>
<comment type="catalytic activity">
    <reaction evidence="13">
        <text>an alpha-L-fucoside + H2O = L-fucose + an alcohol</text>
        <dbReference type="Rhea" id="RHEA:12288"/>
        <dbReference type="ChEBI" id="CHEBI:2181"/>
        <dbReference type="ChEBI" id="CHEBI:15377"/>
        <dbReference type="ChEBI" id="CHEBI:28349"/>
        <dbReference type="ChEBI" id="CHEBI:30879"/>
        <dbReference type="EC" id="3.2.1.51"/>
    </reaction>
</comment>
<evidence type="ECO:0007829" key="18">
    <source>
        <dbReference type="PeptideAtlas" id="A0ABK0LX48"/>
    </source>
</evidence>
<sequence>MWELKSEWWAVGFGLLLLLAASAQAGGLAPHHYTPDWPSLDSRPLPRWFDEAKFGLFVHWGVYSVPAWGSEWFWWHWQGEQSSAYVRFMKENYPPGFSYADFAPQFTARFFHPEEWADLFQAAGAKYVVLTAKHHEGFTNWPSAVSWNWNSKDVGPHRDLVGELGAAVRKRYKPDLIWSDGEWECPDSYWNSTEFLAWLYNESPVKDQVVVNDRWGQNCSCRHGGYYNCEDKYRPHSLPDHKWEMCTSVDKASWGYRRDMSMSTIVDENEIIEELVQTISLGGNYLLNIGPNKDGVIVPIFQERLLAVGKWLQINGEAIYASKPWRVQSEKNKTVVWYTTKDSAVYATFLHWPEDGVVNLQSPKMTSATKITMLGMEGELHWTQDPLEGVLITLPQLPPGTFPVESAWTLKLTKVN</sequence>
<dbReference type="InterPro" id="IPR018526">
    <property type="entry name" value="Glyco_hydro_29_CS"/>
</dbReference>
<feature type="signal peptide" evidence="13">
    <location>
        <begin position="1"/>
        <end position="25"/>
    </location>
</feature>
<comment type="similarity">
    <text evidence="5 13">Belongs to the glycosyl hydrolase 29 family.</text>
</comment>
<comment type="catalytic activity">
    <reaction evidence="1">
        <text>a neolactoside IV(2)-alpha-Fuc-nLc4Cer(d18:1(4E)) + H2O = a neolactoside nLc4Cer(d18:1(4E)) + L-fucose</text>
        <dbReference type="Rhea" id="RHEA:48224"/>
        <dbReference type="ChEBI" id="CHEBI:2181"/>
        <dbReference type="ChEBI" id="CHEBI:15377"/>
        <dbReference type="ChEBI" id="CHEBI:17006"/>
        <dbReference type="ChEBI" id="CHEBI:28691"/>
    </reaction>
    <physiologicalReaction direction="left-to-right" evidence="1">
        <dbReference type="Rhea" id="RHEA:48225"/>
    </physiologicalReaction>
</comment>
<reference evidence="16" key="3">
    <citation type="submission" date="2025-09" db="UniProtKB">
        <authorList>
            <consortium name="Ensembl"/>
        </authorList>
    </citation>
    <scope>IDENTIFICATION</scope>
    <source>
        <strain evidence="16">Brown Norway</strain>
    </source>
</reference>
<evidence type="ECO:0000256" key="8">
    <source>
        <dbReference type="ARBA" id="ARBA00022801"/>
    </source>
</evidence>
<dbReference type="PROSITE" id="PS00385">
    <property type="entry name" value="ALPHA_L_FUCOSIDASE"/>
    <property type="match status" value="1"/>
</dbReference>
<keyword evidence="10" id="KW-0325">Glycoprotein</keyword>
<evidence type="ECO:0000259" key="14">
    <source>
        <dbReference type="Pfam" id="PF01120"/>
    </source>
</evidence>
<dbReference type="EC" id="3.2.1.51" evidence="13"/>
<evidence type="ECO:0000256" key="7">
    <source>
        <dbReference type="ARBA" id="ARBA00022729"/>
    </source>
</evidence>
<evidence type="ECO:0000256" key="4">
    <source>
        <dbReference type="ARBA" id="ARBA00004371"/>
    </source>
</evidence>
<evidence type="ECO:0000256" key="1">
    <source>
        <dbReference type="ARBA" id="ARBA00000321"/>
    </source>
</evidence>
<dbReference type="PIRSF" id="PIRSF001092">
    <property type="entry name" value="Alpha-L-fucosidase"/>
    <property type="match status" value="1"/>
</dbReference>
<keyword evidence="18" id="KW-1267">Proteomics identification</keyword>
<feature type="domain" description="Alpha-L-fucosidase C-terminal" evidence="15">
    <location>
        <begin position="328"/>
        <end position="413"/>
    </location>
</feature>
<dbReference type="Gene3D" id="2.60.40.1180">
    <property type="entry name" value="Golgi alpha-mannosidase II"/>
    <property type="match status" value="1"/>
</dbReference>
<dbReference type="InterPro" id="IPR017853">
    <property type="entry name" value="GH"/>
</dbReference>
<gene>
    <name evidence="16" type="primary">Fuca1</name>
</gene>
<name>A0ABK0LX48_RAT</name>
<dbReference type="Gene3D" id="3.20.20.80">
    <property type="entry name" value="Glycosidases"/>
    <property type="match status" value="2"/>
</dbReference>
<evidence type="ECO:0000256" key="13">
    <source>
        <dbReference type="PIRNR" id="PIRNR001092"/>
    </source>
</evidence>
<protein>
    <recommendedName>
        <fullName evidence="13">Alpha-L-fucosidase</fullName>
        <ecNumber evidence="13">3.2.1.51</ecNumber>
    </recommendedName>
</protein>
<dbReference type="InterPro" id="IPR013780">
    <property type="entry name" value="Glyco_hydro_b"/>
</dbReference>
<comment type="catalytic activity">
    <reaction evidence="2">
        <text>a neolactoside IV(2)-alpha-Fuc-nLc4Cer(d18:0) + H2O = a neolactoside nLc4Cer(d18:0) + L-fucose</text>
        <dbReference type="Rhea" id="RHEA:49308"/>
        <dbReference type="ChEBI" id="CHEBI:2181"/>
        <dbReference type="ChEBI" id="CHEBI:15377"/>
        <dbReference type="ChEBI" id="CHEBI:91119"/>
        <dbReference type="ChEBI" id="CHEBI:91121"/>
    </reaction>
    <physiologicalReaction direction="left-to-right" evidence="2">
        <dbReference type="Rhea" id="RHEA:49309"/>
    </physiologicalReaction>
</comment>
<keyword evidence="7 13" id="KW-0732">Signal</keyword>
<organism evidence="16 17">
    <name type="scientific">Rattus norvegicus</name>
    <name type="common">Rat</name>
    <dbReference type="NCBI Taxonomy" id="10116"/>
    <lineage>
        <taxon>Eukaryota</taxon>
        <taxon>Metazoa</taxon>
        <taxon>Chordata</taxon>
        <taxon>Craniata</taxon>
        <taxon>Vertebrata</taxon>
        <taxon>Euteleostomi</taxon>
        <taxon>Mammalia</taxon>
        <taxon>Eutheria</taxon>
        <taxon>Euarchontoglires</taxon>
        <taxon>Glires</taxon>
        <taxon>Rodentia</taxon>
        <taxon>Myomorpha</taxon>
        <taxon>Muroidea</taxon>
        <taxon>Muridae</taxon>
        <taxon>Murinae</taxon>
        <taxon>Rattus</taxon>
    </lineage>
</organism>
<dbReference type="Ensembl" id="ENSRNOT00000169798.1">
    <property type="protein sequence ID" value="ENSRNOP00000106361.1"/>
    <property type="gene ID" value="ENSRNOG00000009325.7"/>
</dbReference>
<comment type="subcellular location">
    <subcellularLocation>
        <location evidence="4">Lysosome</location>
    </subcellularLocation>
</comment>
<keyword evidence="11" id="KW-0458">Lysosome</keyword>
<dbReference type="RGD" id="2636">
    <property type="gene designation" value="Fuca1"/>
</dbReference>
<dbReference type="PANTHER" id="PTHR10030">
    <property type="entry name" value="ALPHA-L-FUCOSIDASE"/>
    <property type="match status" value="1"/>
</dbReference>
<dbReference type="GeneTree" id="ENSGT00440000035378"/>
<dbReference type="InterPro" id="IPR031919">
    <property type="entry name" value="Fucosidase_C"/>
</dbReference>
<evidence type="ECO:0000256" key="9">
    <source>
        <dbReference type="ARBA" id="ARBA00023098"/>
    </source>
</evidence>